<name>A0AAW9A9V4_9BACL</name>
<proteinExistence type="predicted"/>
<dbReference type="RefSeq" id="WP_283733741.1">
    <property type="nucleotide sequence ID" value="NZ_CP125968.1"/>
</dbReference>
<accession>A0AAW9A9V4</accession>
<organism evidence="1 2">
    <name type="scientific">Sporosarcina thermotolerans</name>
    <dbReference type="NCBI Taxonomy" id="633404"/>
    <lineage>
        <taxon>Bacteria</taxon>
        <taxon>Bacillati</taxon>
        <taxon>Bacillota</taxon>
        <taxon>Bacilli</taxon>
        <taxon>Bacillales</taxon>
        <taxon>Caryophanaceae</taxon>
        <taxon>Sporosarcina</taxon>
    </lineage>
</organism>
<reference evidence="1 2" key="1">
    <citation type="submission" date="2023-06" db="EMBL/GenBank/DDBJ databases">
        <title>Sporosarcina sp. nov., isolated from Korean traditional fermented seafood 'Jeotgal'.</title>
        <authorList>
            <person name="Yang A.I."/>
            <person name="Shin N.-R."/>
        </authorList>
    </citation>
    <scope>NUCLEOTIDE SEQUENCE [LARGE SCALE GENOMIC DNA]</scope>
    <source>
        <strain evidence="1 2">KCTC43456</strain>
    </source>
</reference>
<keyword evidence="2" id="KW-1185">Reference proteome</keyword>
<comment type="caution">
    <text evidence="1">The sequence shown here is derived from an EMBL/GenBank/DDBJ whole genome shotgun (WGS) entry which is preliminary data.</text>
</comment>
<sequence length="148" mass="17175">MEFCIKSYDSVGPIKLGMTKEEIRSLMPEKPWDSHDFRGPYTDYFIASGLFAYYTGEYGVCEAVEFTEPTIAIFENRRINGVPYIEALNWLKKFDDELKVERFLGATSYKFGIGLYAPNYDEEQEPDVHVEAVIVFRRGYYDSIKQTS</sequence>
<dbReference type="EMBL" id="JAUBDJ010000009">
    <property type="protein sequence ID" value="MDW0117952.1"/>
    <property type="molecule type" value="Genomic_DNA"/>
</dbReference>
<protein>
    <submittedName>
        <fullName evidence="1">Uncharacterized protein</fullName>
    </submittedName>
</protein>
<gene>
    <name evidence="1" type="ORF">QTL97_13490</name>
</gene>
<dbReference type="AlphaFoldDB" id="A0AAW9A9V4"/>
<dbReference type="Proteomes" id="UP001271648">
    <property type="component" value="Unassembled WGS sequence"/>
</dbReference>
<evidence type="ECO:0000313" key="1">
    <source>
        <dbReference type="EMBL" id="MDW0117952.1"/>
    </source>
</evidence>
<evidence type="ECO:0000313" key="2">
    <source>
        <dbReference type="Proteomes" id="UP001271648"/>
    </source>
</evidence>